<dbReference type="HOGENOM" id="CLU_2428355_0_0_1"/>
<name>A0A0C3E5Y7_9AGAM</name>
<gene>
    <name evidence="1" type="ORF">SCLCIDRAFT_24329</name>
</gene>
<reference evidence="1 2" key="1">
    <citation type="submission" date="2014-04" db="EMBL/GenBank/DDBJ databases">
        <authorList>
            <consortium name="DOE Joint Genome Institute"/>
            <person name="Kuo A."/>
            <person name="Kohler A."/>
            <person name="Nagy L.G."/>
            <person name="Floudas D."/>
            <person name="Copeland A."/>
            <person name="Barry K.W."/>
            <person name="Cichocki N."/>
            <person name="Veneault-Fourrey C."/>
            <person name="LaButti K."/>
            <person name="Lindquist E.A."/>
            <person name="Lipzen A."/>
            <person name="Lundell T."/>
            <person name="Morin E."/>
            <person name="Murat C."/>
            <person name="Sun H."/>
            <person name="Tunlid A."/>
            <person name="Henrissat B."/>
            <person name="Grigoriev I.V."/>
            <person name="Hibbett D.S."/>
            <person name="Martin F."/>
            <person name="Nordberg H.P."/>
            <person name="Cantor M.N."/>
            <person name="Hua S.X."/>
        </authorList>
    </citation>
    <scope>NUCLEOTIDE SEQUENCE [LARGE SCALE GENOMIC DNA]</scope>
    <source>
        <strain evidence="1 2">Foug A</strain>
    </source>
</reference>
<dbReference type="Proteomes" id="UP000053989">
    <property type="component" value="Unassembled WGS sequence"/>
</dbReference>
<keyword evidence="2" id="KW-1185">Reference proteome</keyword>
<dbReference type="EMBL" id="KN822035">
    <property type="protein sequence ID" value="KIM63436.1"/>
    <property type="molecule type" value="Genomic_DNA"/>
</dbReference>
<dbReference type="OrthoDB" id="8922241at2759"/>
<dbReference type="InParanoid" id="A0A0C3E5Y7"/>
<accession>A0A0C3E5Y7</accession>
<reference evidence="2" key="2">
    <citation type="submission" date="2015-01" db="EMBL/GenBank/DDBJ databases">
        <title>Evolutionary Origins and Diversification of the Mycorrhizal Mutualists.</title>
        <authorList>
            <consortium name="DOE Joint Genome Institute"/>
            <consortium name="Mycorrhizal Genomics Consortium"/>
            <person name="Kohler A."/>
            <person name="Kuo A."/>
            <person name="Nagy L.G."/>
            <person name="Floudas D."/>
            <person name="Copeland A."/>
            <person name="Barry K.W."/>
            <person name="Cichocki N."/>
            <person name="Veneault-Fourrey C."/>
            <person name="LaButti K."/>
            <person name="Lindquist E.A."/>
            <person name="Lipzen A."/>
            <person name="Lundell T."/>
            <person name="Morin E."/>
            <person name="Murat C."/>
            <person name="Riley R."/>
            <person name="Ohm R."/>
            <person name="Sun H."/>
            <person name="Tunlid A."/>
            <person name="Henrissat B."/>
            <person name="Grigoriev I.V."/>
            <person name="Hibbett D.S."/>
            <person name="Martin F."/>
        </authorList>
    </citation>
    <scope>NUCLEOTIDE SEQUENCE [LARGE SCALE GENOMIC DNA]</scope>
    <source>
        <strain evidence="2">Foug A</strain>
    </source>
</reference>
<evidence type="ECO:0000313" key="1">
    <source>
        <dbReference type="EMBL" id="KIM63436.1"/>
    </source>
</evidence>
<evidence type="ECO:0000313" key="2">
    <source>
        <dbReference type="Proteomes" id="UP000053989"/>
    </source>
</evidence>
<sequence>MSPTTLYHHQESMAQLYKKLHAQDDDDDMAWLAQFSPEEKPNTICIPVPSPHLFSVIHLYIFSVNRAVTGPDSESEVEPLNLGLNFDHPNM</sequence>
<dbReference type="AlphaFoldDB" id="A0A0C3E5Y7"/>
<organism evidence="1 2">
    <name type="scientific">Scleroderma citrinum Foug A</name>
    <dbReference type="NCBI Taxonomy" id="1036808"/>
    <lineage>
        <taxon>Eukaryota</taxon>
        <taxon>Fungi</taxon>
        <taxon>Dikarya</taxon>
        <taxon>Basidiomycota</taxon>
        <taxon>Agaricomycotina</taxon>
        <taxon>Agaricomycetes</taxon>
        <taxon>Agaricomycetidae</taxon>
        <taxon>Boletales</taxon>
        <taxon>Sclerodermatineae</taxon>
        <taxon>Sclerodermataceae</taxon>
        <taxon>Scleroderma</taxon>
    </lineage>
</organism>
<proteinExistence type="predicted"/>
<protein>
    <submittedName>
        <fullName evidence="1">Uncharacterized protein</fullName>
    </submittedName>
</protein>